<dbReference type="Pfam" id="PF00528">
    <property type="entry name" value="BPD_transp_1"/>
    <property type="match status" value="1"/>
</dbReference>
<evidence type="ECO:0000256" key="8">
    <source>
        <dbReference type="RuleBase" id="RU363032"/>
    </source>
</evidence>
<feature type="transmembrane region" description="Helical" evidence="8">
    <location>
        <begin position="73"/>
        <end position="95"/>
    </location>
</feature>
<dbReference type="GO" id="GO:0055085">
    <property type="term" value="P:transmembrane transport"/>
    <property type="evidence" value="ECO:0007669"/>
    <property type="project" value="InterPro"/>
</dbReference>
<comment type="subcellular location">
    <subcellularLocation>
        <location evidence="1">Cell inner membrane</location>
        <topology evidence="1">Multi-pass membrane protein</topology>
    </subcellularLocation>
    <subcellularLocation>
        <location evidence="8">Cell membrane</location>
        <topology evidence="8">Multi-pass membrane protein</topology>
    </subcellularLocation>
</comment>
<dbReference type="OrthoDB" id="9809681at2"/>
<keyword evidence="3" id="KW-1003">Cell membrane</keyword>
<feature type="transmembrane region" description="Helical" evidence="8">
    <location>
        <begin position="210"/>
        <end position="229"/>
    </location>
</feature>
<organism evidence="10 11">
    <name type="scientific">Parasedimentitalea marina</name>
    <dbReference type="NCBI Taxonomy" id="2483033"/>
    <lineage>
        <taxon>Bacteria</taxon>
        <taxon>Pseudomonadati</taxon>
        <taxon>Pseudomonadota</taxon>
        <taxon>Alphaproteobacteria</taxon>
        <taxon>Rhodobacterales</taxon>
        <taxon>Paracoccaceae</taxon>
        <taxon>Parasedimentitalea</taxon>
    </lineage>
</organism>
<proteinExistence type="inferred from homology"/>
<dbReference type="EMBL" id="CP033222">
    <property type="protein sequence ID" value="AZV80943.1"/>
    <property type="molecule type" value="Genomic_DNA"/>
</dbReference>
<dbReference type="PANTHER" id="PTHR43357">
    <property type="entry name" value="INNER MEMBRANE ABC TRANSPORTER PERMEASE PROTEIN YDCV"/>
    <property type="match status" value="1"/>
</dbReference>
<dbReference type="SUPFAM" id="SSF161098">
    <property type="entry name" value="MetI-like"/>
    <property type="match status" value="1"/>
</dbReference>
<dbReference type="Proteomes" id="UP000283063">
    <property type="component" value="Plasmid pW43C"/>
</dbReference>
<evidence type="ECO:0000313" key="10">
    <source>
        <dbReference type="EMBL" id="AZV80943.1"/>
    </source>
</evidence>
<feature type="transmembrane region" description="Helical" evidence="8">
    <location>
        <begin position="9"/>
        <end position="35"/>
    </location>
</feature>
<dbReference type="CDD" id="cd06261">
    <property type="entry name" value="TM_PBP2"/>
    <property type="match status" value="1"/>
</dbReference>
<evidence type="ECO:0000256" key="6">
    <source>
        <dbReference type="ARBA" id="ARBA00022989"/>
    </source>
</evidence>
<evidence type="ECO:0000313" key="11">
    <source>
        <dbReference type="Proteomes" id="UP000283063"/>
    </source>
</evidence>
<feature type="transmembrane region" description="Helical" evidence="8">
    <location>
        <begin position="185"/>
        <end position="204"/>
    </location>
</feature>
<sequence length="275" mass="30056">MSQATINKILLYVLIAVCALWLVIPFTMAVLWSLVDPAEPWTADKLLPPVMSTYRWSHMWANSSLKPALINSYILAPSVAVVTLILAAPTAYAFGRIQFPGREVVKLIALLPLVVPGFVTAVFFTSIIFQMGLHASRFGAILFAHSVILMPYAIRILTVSFEQVRQDHIDAARDLGASVIERWKVAYLPALKPGIMAALLIVFIQSIEEFAIAFIVGSPSFVTVPTLLFSTLGQDFVRPNAAVLALILIVPNVIMMLILERLLKSANPSLSSGKG</sequence>
<dbReference type="InterPro" id="IPR035906">
    <property type="entry name" value="MetI-like_sf"/>
</dbReference>
<evidence type="ECO:0000256" key="7">
    <source>
        <dbReference type="ARBA" id="ARBA00023136"/>
    </source>
</evidence>
<keyword evidence="4" id="KW-0997">Cell inner membrane</keyword>
<evidence type="ECO:0000256" key="3">
    <source>
        <dbReference type="ARBA" id="ARBA00022475"/>
    </source>
</evidence>
<feature type="transmembrane region" description="Helical" evidence="8">
    <location>
        <begin position="135"/>
        <end position="154"/>
    </location>
</feature>
<evidence type="ECO:0000256" key="1">
    <source>
        <dbReference type="ARBA" id="ARBA00004429"/>
    </source>
</evidence>
<dbReference type="PROSITE" id="PS50928">
    <property type="entry name" value="ABC_TM1"/>
    <property type="match status" value="1"/>
</dbReference>
<keyword evidence="2 8" id="KW-0813">Transport</keyword>
<keyword evidence="11" id="KW-1185">Reference proteome</keyword>
<dbReference type="GO" id="GO:0005886">
    <property type="term" value="C:plasma membrane"/>
    <property type="evidence" value="ECO:0007669"/>
    <property type="project" value="UniProtKB-SubCell"/>
</dbReference>
<dbReference type="InterPro" id="IPR000515">
    <property type="entry name" value="MetI-like"/>
</dbReference>
<geneLocation type="plasmid" evidence="10 11">
    <name>pW43C</name>
</geneLocation>
<protein>
    <submittedName>
        <fullName evidence="10">ABC transporter permease subunit</fullName>
    </submittedName>
</protein>
<evidence type="ECO:0000259" key="9">
    <source>
        <dbReference type="PROSITE" id="PS50928"/>
    </source>
</evidence>
<accession>A0A3T0NA98</accession>
<keyword evidence="6 8" id="KW-1133">Transmembrane helix</keyword>
<evidence type="ECO:0000256" key="4">
    <source>
        <dbReference type="ARBA" id="ARBA00022519"/>
    </source>
</evidence>
<evidence type="ECO:0000256" key="5">
    <source>
        <dbReference type="ARBA" id="ARBA00022692"/>
    </source>
</evidence>
<dbReference type="AlphaFoldDB" id="A0A3T0NA98"/>
<evidence type="ECO:0000256" key="2">
    <source>
        <dbReference type="ARBA" id="ARBA00022448"/>
    </source>
</evidence>
<reference evidence="10 11" key="1">
    <citation type="submission" date="2018-10" db="EMBL/GenBank/DDBJ databases">
        <title>Parasedimentitalea marina sp. nov., a psychrophilic bacterium isolated from deep seawater of the New Britain Trench.</title>
        <authorList>
            <person name="Cao J."/>
        </authorList>
    </citation>
    <scope>NUCLEOTIDE SEQUENCE [LARGE SCALE GENOMIC DNA]</scope>
    <source>
        <strain evidence="10 11">W43</strain>
        <plasmid evidence="10 11">pW43C</plasmid>
    </source>
</reference>
<keyword evidence="10" id="KW-0614">Plasmid</keyword>
<dbReference type="KEGG" id="sedi:EBB79_23770"/>
<name>A0A3T0NA98_9RHOB</name>
<feature type="transmembrane region" description="Helical" evidence="8">
    <location>
        <begin position="241"/>
        <end position="259"/>
    </location>
</feature>
<dbReference type="Gene3D" id="1.10.3720.10">
    <property type="entry name" value="MetI-like"/>
    <property type="match status" value="1"/>
</dbReference>
<dbReference type="RefSeq" id="WP_127751444.1">
    <property type="nucleotide sequence ID" value="NZ_CP033222.1"/>
</dbReference>
<keyword evidence="7 8" id="KW-0472">Membrane</keyword>
<feature type="transmembrane region" description="Helical" evidence="8">
    <location>
        <begin position="107"/>
        <end position="129"/>
    </location>
</feature>
<comment type="similarity">
    <text evidence="8">Belongs to the binding-protein-dependent transport system permease family.</text>
</comment>
<gene>
    <name evidence="10" type="ORF">EBB79_23770</name>
</gene>
<keyword evidence="5 8" id="KW-0812">Transmembrane</keyword>
<dbReference type="PANTHER" id="PTHR43357:SF4">
    <property type="entry name" value="INNER MEMBRANE ABC TRANSPORTER PERMEASE PROTEIN YDCV"/>
    <property type="match status" value="1"/>
</dbReference>
<feature type="domain" description="ABC transmembrane type-1" evidence="9">
    <location>
        <begin position="69"/>
        <end position="259"/>
    </location>
</feature>